<dbReference type="EMBL" id="CP036276">
    <property type="protein sequence ID" value="QDU46306.1"/>
    <property type="molecule type" value="Genomic_DNA"/>
</dbReference>
<dbReference type="InterPro" id="IPR023393">
    <property type="entry name" value="START-like_dom_sf"/>
</dbReference>
<dbReference type="Proteomes" id="UP000319383">
    <property type="component" value="Chromosome"/>
</dbReference>
<dbReference type="InterPro" id="IPR005031">
    <property type="entry name" value="COQ10_START"/>
</dbReference>
<dbReference type="CDD" id="cd07820">
    <property type="entry name" value="SRPBCC_3"/>
    <property type="match status" value="1"/>
</dbReference>
<accession>A0A517ZV46</accession>
<dbReference type="AlphaFoldDB" id="A0A517ZV46"/>
<dbReference type="RefSeq" id="WP_145378835.1">
    <property type="nucleotide sequence ID" value="NZ_CP036276.1"/>
</dbReference>
<dbReference type="KEGG" id="sdyn:Mal52_48240"/>
<dbReference type="SUPFAM" id="SSF55961">
    <property type="entry name" value="Bet v1-like"/>
    <property type="match status" value="1"/>
</dbReference>
<organism evidence="3 4">
    <name type="scientific">Symmachiella dynata</name>
    <dbReference type="NCBI Taxonomy" id="2527995"/>
    <lineage>
        <taxon>Bacteria</taxon>
        <taxon>Pseudomonadati</taxon>
        <taxon>Planctomycetota</taxon>
        <taxon>Planctomycetia</taxon>
        <taxon>Planctomycetales</taxon>
        <taxon>Planctomycetaceae</taxon>
        <taxon>Symmachiella</taxon>
    </lineage>
</organism>
<dbReference type="Gene3D" id="3.30.530.20">
    <property type="match status" value="1"/>
</dbReference>
<feature type="domain" description="Coenzyme Q-binding protein COQ10 START" evidence="2">
    <location>
        <begin position="22"/>
        <end position="144"/>
    </location>
</feature>
<name>A0A517ZV46_9PLAN</name>
<proteinExistence type="inferred from homology"/>
<reference evidence="3 4" key="1">
    <citation type="submission" date="2019-02" db="EMBL/GenBank/DDBJ databases">
        <title>Deep-cultivation of Planctomycetes and their phenomic and genomic characterization uncovers novel biology.</title>
        <authorList>
            <person name="Wiegand S."/>
            <person name="Jogler M."/>
            <person name="Boedeker C."/>
            <person name="Pinto D."/>
            <person name="Vollmers J."/>
            <person name="Rivas-Marin E."/>
            <person name="Kohn T."/>
            <person name="Peeters S.H."/>
            <person name="Heuer A."/>
            <person name="Rast P."/>
            <person name="Oberbeckmann S."/>
            <person name="Bunk B."/>
            <person name="Jeske O."/>
            <person name="Meyerdierks A."/>
            <person name="Storesund J.E."/>
            <person name="Kallscheuer N."/>
            <person name="Luecker S."/>
            <person name="Lage O.M."/>
            <person name="Pohl T."/>
            <person name="Merkel B.J."/>
            <person name="Hornburger P."/>
            <person name="Mueller R.-W."/>
            <person name="Bruemmer F."/>
            <person name="Labrenz M."/>
            <person name="Spormann A.M."/>
            <person name="Op den Camp H."/>
            <person name="Overmann J."/>
            <person name="Amann R."/>
            <person name="Jetten M.S.M."/>
            <person name="Mascher T."/>
            <person name="Medema M.H."/>
            <person name="Devos D.P."/>
            <person name="Kaster A.-K."/>
            <person name="Ovreas L."/>
            <person name="Rohde M."/>
            <person name="Galperin M.Y."/>
            <person name="Jogler C."/>
        </authorList>
    </citation>
    <scope>NUCLEOTIDE SEQUENCE [LARGE SCALE GENOMIC DNA]</scope>
    <source>
        <strain evidence="3 4">Mal52</strain>
    </source>
</reference>
<evidence type="ECO:0000259" key="2">
    <source>
        <dbReference type="Pfam" id="PF03364"/>
    </source>
</evidence>
<comment type="similarity">
    <text evidence="1">Belongs to the ribosome association toxin RatA family.</text>
</comment>
<dbReference type="Pfam" id="PF03364">
    <property type="entry name" value="Polyketide_cyc"/>
    <property type="match status" value="1"/>
</dbReference>
<evidence type="ECO:0000313" key="4">
    <source>
        <dbReference type="Proteomes" id="UP000319383"/>
    </source>
</evidence>
<gene>
    <name evidence="3" type="ORF">Mal52_48240</name>
</gene>
<sequence length="164" mass="19038">MPITIIPDLQRGGFILHCEQRLPAPLEEVFDFFSDACALESITPPWLNFHVVTPTPIGITAGTLIDYKLRMHGIPMRWRSEITVWEPPFRFIDFQRKGPYRHWEHEHTFRTDNGGTIVGDTVHYSVPGGALIHRLLVKRDLERIFSYRQQTIRQRFAADPITTS</sequence>
<keyword evidence="4" id="KW-1185">Reference proteome</keyword>
<evidence type="ECO:0000256" key="1">
    <source>
        <dbReference type="ARBA" id="ARBA00008918"/>
    </source>
</evidence>
<evidence type="ECO:0000313" key="3">
    <source>
        <dbReference type="EMBL" id="QDU46306.1"/>
    </source>
</evidence>
<protein>
    <submittedName>
        <fullName evidence="3">Polyketide cyclase / dehydrase and lipid transport</fullName>
    </submittedName>
</protein>